<dbReference type="CDD" id="cd00761">
    <property type="entry name" value="Glyco_tranf_GTA_type"/>
    <property type="match status" value="1"/>
</dbReference>
<evidence type="ECO:0000313" key="2">
    <source>
        <dbReference type="EMBL" id="MBO1308229.1"/>
    </source>
</evidence>
<keyword evidence="3" id="KW-1185">Reference proteome</keyword>
<dbReference type="RefSeq" id="WP_207675222.1">
    <property type="nucleotide sequence ID" value="NZ_JAFREM010000031.1"/>
</dbReference>
<evidence type="ECO:0000313" key="3">
    <source>
        <dbReference type="Proteomes" id="UP000664601"/>
    </source>
</evidence>
<dbReference type="PANTHER" id="PTHR22916">
    <property type="entry name" value="GLYCOSYLTRANSFERASE"/>
    <property type="match status" value="1"/>
</dbReference>
<dbReference type="PANTHER" id="PTHR22916:SF3">
    <property type="entry name" value="UDP-GLCNAC:BETAGAL BETA-1,3-N-ACETYLGLUCOSAMINYLTRANSFERASE-LIKE PROTEIN 1"/>
    <property type="match status" value="1"/>
</dbReference>
<dbReference type="SUPFAM" id="SSF53448">
    <property type="entry name" value="Nucleotide-diphospho-sugar transferases"/>
    <property type="match status" value="1"/>
</dbReference>
<comment type="caution">
    <text evidence="2">The sequence shown here is derived from an EMBL/GenBank/DDBJ whole genome shotgun (WGS) entry which is preliminary data.</text>
</comment>
<accession>A0ABS3LF12</accession>
<dbReference type="InterPro" id="IPR029044">
    <property type="entry name" value="Nucleotide-diphossugar_trans"/>
</dbReference>
<dbReference type="Proteomes" id="UP000664601">
    <property type="component" value="Unassembled WGS sequence"/>
</dbReference>
<name>A0ABS3LF12_9ENTE</name>
<sequence>MVSPKFSIIIPVYNAENTVNRTINYLKDLSYTNYEVILIDDGSGDSTGERIRQLINADNRFKLYRKENEGPGSARNFGIEKACGDYLLFFDVDDYAKSTILLDYSEIIGKYPDMDLIISSFTFRSKDKDRVLSEKDYLVPDCEYLSNSTFLSDLYDLMNKQLMYVVWNKCYKREIIMKEKIRFKDYRSCEDRIFNLEYYQFCNKVSLNPKVEYVYEFDGASGITNRYFSDKFTSFKEFYEVANDITDDQLKPELASLFLKGVVSVIFSVLNTDKLTSYNKKNEINSILADSSVIEAKKIAKTDTSSKKMVKLMFNSPKILFACFIKMGSIADAKLPRLITYLKRIY</sequence>
<gene>
    <name evidence="2" type="ORF">JZO70_18780</name>
</gene>
<dbReference type="Gene3D" id="3.90.550.10">
    <property type="entry name" value="Spore Coat Polysaccharide Biosynthesis Protein SpsA, Chain A"/>
    <property type="match status" value="1"/>
</dbReference>
<feature type="domain" description="Glycosyltransferase 2-like" evidence="1">
    <location>
        <begin position="7"/>
        <end position="98"/>
    </location>
</feature>
<evidence type="ECO:0000259" key="1">
    <source>
        <dbReference type="Pfam" id="PF00535"/>
    </source>
</evidence>
<reference evidence="2 3" key="1">
    <citation type="submission" date="2021-03" db="EMBL/GenBank/DDBJ databases">
        <title>Enterococcal diversity collection.</title>
        <authorList>
            <person name="Gilmore M.S."/>
            <person name="Schwartzman J."/>
            <person name="Van Tyne D."/>
            <person name="Martin M."/>
            <person name="Earl A.M."/>
            <person name="Manson A.L."/>
            <person name="Straub T."/>
            <person name="Salamzade R."/>
            <person name="Saavedra J."/>
            <person name="Lebreton F."/>
            <person name="Prichula J."/>
            <person name="Schaufler K."/>
            <person name="Gaca A."/>
            <person name="Sgardioli B."/>
            <person name="Wagenaar J."/>
            <person name="Strong T."/>
        </authorList>
    </citation>
    <scope>NUCLEOTIDE SEQUENCE [LARGE SCALE GENOMIC DNA]</scope>
    <source>
        <strain evidence="2 3">669A</strain>
    </source>
</reference>
<protein>
    <submittedName>
        <fullName evidence="2">Glycosyltransferase family 2 protein</fullName>
    </submittedName>
</protein>
<dbReference type="Pfam" id="PF00535">
    <property type="entry name" value="Glycos_transf_2"/>
    <property type="match status" value="1"/>
</dbReference>
<dbReference type="InterPro" id="IPR001173">
    <property type="entry name" value="Glyco_trans_2-like"/>
</dbReference>
<organism evidence="2 3">
    <name type="scientific">Candidatus Enterococcus moelleringii</name>
    <dbReference type="NCBI Taxonomy" id="2815325"/>
    <lineage>
        <taxon>Bacteria</taxon>
        <taxon>Bacillati</taxon>
        <taxon>Bacillota</taxon>
        <taxon>Bacilli</taxon>
        <taxon>Lactobacillales</taxon>
        <taxon>Enterococcaceae</taxon>
        <taxon>Enterococcus</taxon>
    </lineage>
</organism>
<proteinExistence type="predicted"/>
<dbReference type="EMBL" id="JAFREM010000031">
    <property type="protein sequence ID" value="MBO1308229.1"/>
    <property type="molecule type" value="Genomic_DNA"/>
</dbReference>